<reference evidence="3" key="1">
    <citation type="journal article" date="2019" name="Int. J. Syst. Evol. Microbiol.">
        <title>The Global Catalogue of Microorganisms (GCM) 10K type strain sequencing project: providing services to taxonomists for standard genome sequencing and annotation.</title>
        <authorList>
            <consortium name="The Broad Institute Genomics Platform"/>
            <consortium name="The Broad Institute Genome Sequencing Center for Infectious Disease"/>
            <person name="Wu L."/>
            <person name="Ma J."/>
        </authorList>
    </citation>
    <scope>NUCLEOTIDE SEQUENCE [LARGE SCALE GENOMIC DNA]</scope>
    <source>
        <strain evidence="3">CGMCC 1.13574</strain>
    </source>
</reference>
<dbReference type="EMBL" id="JBHUIO010000002">
    <property type="protein sequence ID" value="MFD2169373.1"/>
    <property type="molecule type" value="Genomic_DNA"/>
</dbReference>
<evidence type="ECO:0000259" key="1">
    <source>
        <dbReference type="Pfam" id="PF01636"/>
    </source>
</evidence>
<dbReference type="Pfam" id="PF01636">
    <property type="entry name" value="APH"/>
    <property type="match status" value="1"/>
</dbReference>
<name>A0ABW4ZTN0_9BACL</name>
<sequence>MTGIHTSGGAMILKRYQGEGMKRRLDALGQALDAVICAGVEIAPFLKTRANSTYFEHRGSLWTLQPWLRGRHVSLQGGKERLAAAEALAELHRVSITKQVERPSLLRVPSLSDKYRHRLERARAASLRATSLRDLWRPFEERALQAVSDLAEPSLQALERDRRRGVLCHRDPAPHNFIWQGGSAAIIDFDLAGTDVRVHDLYQMINHALYVNGYEPGLIEEIVERYDRRMPLCQDNRRVLDVLMNYPSLVVREWYEFGKSGDKKALFTRLRWAAAQEERRLAKLR</sequence>
<dbReference type="RefSeq" id="WP_386044416.1">
    <property type="nucleotide sequence ID" value="NZ_JBHUIO010000002.1"/>
</dbReference>
<accession>A0ABW4ZTN0</accession>
<comment type="caution">
    <text evidence="2">The sequence shown here is derived from an EMBL/GenBank/DDBJ whole genome shotgun (WGS) entry which is preliminary data.</text>
</comment>
<dbReference type="PANTHER" id="PTHR39179:SF3">
    <property type="entry name" value="COTS-RELATED PROTEIN"/>
    <property type="match status" value="1"/>
</dbReference>
<gene>
    <name evidence="2" type="ORF">ACFSOY_04970</name>
</gene>
<dbReference type="SUPFAM" id="SSF56112">
    <property type="entry name" value="Protein kinase-like (PK-like)"/>
    <property type="match status" value="1"/>
</dbReference>
<dbReference type="InterPro" id="IPR011009">
    <property type="entry name" value="Kinase-like_dom_sf"/>
</dbReference>
<dbReference type="PANTHER" id="PTHR39179">
    <property type="entry name" value="SPORE COAT PROTEIN I"/>
    <property type="match status" value="1"/>
</dbReference>
<evidence type="ECO:0000313" key="2">
    <source>
        <dbReference type="EMBL" id="MFD2169373.1"/>
    </source>
</evidence>
<protein>
    <submittedName>
        <fullName evidence="2">Phosphotransferase</fullName>
    </submittedName>
</protein>
<dbReference type="InterPro" id="IPR047175">
    <property type="entry name" value="CotS-like"/>
</dbReference>
<dbReference type="Proteomes" id="UP001597343">
    <property type="component" value="Unassembled WGS sequence"/>
</dbReference>
<proteinExistence type="predicted"/>
<dbReference type="InterPro" id="IPR002575">
    <property type="entry name" value="Aminoglycoside_PTrfase"/>
</dbReference>
<evidence type="ECO:0000313" key="3">
    <source>
        <dbReference type="Proteomes" id="UP001597343"/>
    </source>
</evidence>
<keyword evidence="3" id="KW-1185">Reference proteome</keyword>
<feature type="domain" description="Aminoglycoside phosphotransferase" evidence="1">
    <location>
        <begin position="5"/>
        <end position="227"/>
    </location>
</feature>
<organism evidence="2 3">
    <name type="scientific">Tumebacillus lipolyticus</name>
    <dbReference type="NCBI Taxonomy" id="1280370"/>
    <lineage>
        <taxon>Bacteria</taxon>
        <taxon>Bacillati</taxon>
        <taxon>Bacillota</taxon>
        <taxon>Bacilli</taxon>
        <taxon>Bacillales</taxon>
        <taxon>Alicyclobacillaceae</taxon>
        <taxon>Tumebacillus</taxon>
    </lineage>
</organism>
<dbReference type="Gene3D" id="3.90.1200.10">
    <property type="match status" value="1"/>
</dbReference>